<protein>
    <submittedName>
        <fullName evidence="1">Uncharacterized protein</fullName>
    </submittedName>
</protein>
<name>A0A9P8TM63_WICPI</name>
<reference evidence="1" key="2">
    <citation type="submission" date="2021-01" db="EMBL/GenBank/DDBJ databases">
        <authorList>
            <person name="Schikora-Tamarit M.A."/>
        </authorList>
    </citation>
    <scope>NUCLEOTIDE SEQUENCE</scope>
    <source>
        <strain evidence="1">CBS2887</strain>
    </source>
</reference>
<accession>A0A9P8TM63</accession>
<dbReference type="Proteomes" id="UP000774326">
    <property type="component" value="Unassembled WGS sequence"/>
</dbReference>
<dbReference type="EMBL" id="JAEUBG010002352">
    <property type="protein sequence ID" value="KAH3684723.1"/>
    <property type="molecule type" value="Genomic_DNA"/>
</dbReference>
<evidence type="ECO:0000313" key="2">
    <source>
        <dbReference type="Proteomes" id="UP000774326"/>
    </source>
</evidence>
<sequence>MLYFKEGINLLGTSGTPPSSDQSQVLGVLRLVTESLQSNIITVNSLGVLADFQQTVAQVDVHGRIVLRLYKSVACVSSVVSRALASLNSNVISSSSEVLADLADSKKVLAEDGLPLTKWKTPRLFKISIGMSLRPCDCNSSRDLDRYDNAALMSLVSYTFDKVNKATGSDGSDFNSLFKESKAAEYLSTKSSSTKALKEESNLAKVNKTLAVLLAGLTCKARSQAETAKALSFSLQKFIPIPILASGLNKGLSINTAWNCLKEAL</sequence>
<keyword evidence="2" id="KW-1185">Reference proteome</keyword>
<proteinExistence type="predicted"/>
<reference evidence="1" key="1">
    <citation type="journal article" date="2021" name="Open Biol.">
        <title>Shared evolutionary footprints suggest mitochondrial oxidative damage underlies multiple complex I losses in fungi.</title>
        <authorList>
            <person name="Schikora-Tamarit M.A."/>
            <person name="Marcet-Houben M."/>
            <person name="Nosek J."/>
            <person name="Gabaldon T."/>
        </authorList>
    </citation>
    <scope>NUCLEOTIDE SEQUENCE</scope>
    <source>
        <strain evidence="1">CBS2887</strain>
    </source>
</reference>
<organism evidence="1 2">
    <name type="scientific">Wickerhamomyces pijperi</name>
    <name type="common">Yeast</name>
    <name type="synonym">Pichia pijperi</name>
    <dbReference type="NCBI Taxonomy" id="599730"/>
    <lineage>
        <taxon>Eukaryota</taxon>
        <taxon>Fungi</taxon>
        <taxon>Dikarya</taxon>
        <taxon>Ascomycota</taxon>
        <taxon>Saccharomycotina</taxon>
        <taxon>Saccharomycetes</taxon>
        <taxon>Phaffomycetales</taxon>
        <taxon>Wickerhamomycetaceae</taxon>
        <taxon>Wickerhamomyces</taxon>
    </lineage>
</organism>
<evidence type="ECO:0000313" key="1">
    <source>
        <dbReference type="EMBL" id="KAH3684723.1"/>
    </source>
</evidence>
<comment type="caution">
    <text evidence="1">The sequence shown here is derived from an EMBL/GenBank/DDBJ whole genome shotgun (WGS) entry which is preliminary data.</text>
</comment>
<gene>
    <name evidence="1" type="ORF">WICPIJ_004309</name>
</gene>
<dbReference type="AlphaFoldDB" id="A0A9P8TM63"/>